<dbReference type="InterPro" id="IPR000073">
    <property type="entry name" value="AB_hydrolase_1"/>
</dbReference>
<dbReference type="EMBL" id="CP029479">
    <property type="protein sequence ID" value="AWM76524.1"/>
    <property type="molecule type" value="Genomic_DNA"/>
</dbReference>
<evidence type="ECO:0000313" key="2">
    <source>
        <dbReference type="EMBL" id="AWM76524.1"/>
    </source>
</evidence>
<dbReference type="GO" id="GO:0004806">
    <property type="term" value="F:triacylglycerol lipase activity"/>
    <property type="evidence" value="ECO:0007669"/>
    <property type="project" value="TreeGrafter"/>
</dbReference>
<reference evidence="3" key="1">
    <citation type="submission" date="2018-05" db="EMBL/GenBank/DDBJ databases">
        <title>Genome sequencing of Phenylobacterium sp. HYN0004.</title>
        <authorList>
            <person name="Yi H."/>
            <person name="Baek C."/>
        </authorList>
    </citation>
    <scope>NUCLEOTIDE SEQUENCE [LARGE SCALE GENOMIC DNA]</scope>
    <source>
        <strain evidence="3">HYN0004</strain>
    </source>
</reference>
<dbReference type="OrthoDB" id="9808398at2"/>
<dbReference type="GO" id="GO:0046503">
    <property type="term" value="P:glycerolipid catabolic process"/>
    <property type="evidence" value="ECO:0007669"/>
    <property type="project" value="TreeGrafter"/>
</dbReference>
<dbReference type="Proteomes" id="UP000247763">
    <property type="component" value="Chromosome"/>
</dbReference>
<organism evidence="2 3">
    <name type="scientific">Phenylobacterium parvum</name>
    <dbReference type="NCBI Taxonomy" id="2201350"/>
    <lineage>
        <taxon>Bacteria</taxon>
        <taxon>Pseudomonadati</taxon>
        <taxon>Pseudomonadota</taxon>
        <taxon>Alphaproteobacteria</taxon>
        <taxon>Caulobacterales</taxon>
        <taxon>Caulobacteraceae</taxon>
        <taxon>Phenylobacterium</taxon>
    </lineage>
</organism>
<dbReference type="KEGG" id="phb:HYN04_01325"/>
<dbReference type="Gene3D" id="3.40.50.1820">
    <property type="entry name" value="alpha/beta hydrolase"/>
    <property type="match status" value="1"/>
</dbReference>
<evidence type="ECO:0000259" key="1">
    <source>
        <dbReference type="Pfam" id="PF00561"/>
    </source>
</evidence>
<dbReference type="InterPro" id="IPR029058">
    <property type="entry name" value="AB_hydrolase_fold"/>
</dbReference>
<keyword evidence="2" id="KW-0378">Hydrolase</keyword>
<dbReference type="AlphaFoldDB" id="A0A2Z3HZ95"/>
<dbReference type="SUPFAM" id="SSF53474">
    <property type="entry name" value="alpha/beta-Hydrolases"/>
    <property type="match status" value="1"/>
</dbReference>
<keyword evidence="3" id="KW-1185">Reference proteome</keyword>
<dbReference type="PANTHER" id="PTHR43433:SF5">
    <property type="entry name" value="AB HYDROLASE-1 DOMAIN-CONTAINING PROTEIN"/>
    <property type="match status" value="1"/>
</dbReference>
<proteinExistence type="predicted"/>
<dbReference type="RefSeq" id="WP_110449093.1">
    <property type="nucleotide sequence ID" value="NZ_CP029479.1"/>
</dbReference>
<evidence type="ECO:0000313" key="3">
    <source>
        <dbReference type="Proteomes" id="UP000247763"/>
    </source>
</evidence>
<dbReference type="InterPro" id="IPR050471">
    <property type="entry name" value="AB_hydrolase"/>
</dbReference>
<gene>
    <name evidence="2" type="ORF">HYN04_01325</name>
</gene>
<dbReference type="Pfam" id="PF00561">
    <property type="entry name" value="Abhydrolase_1"/>
    <property type="match status" value="1"/>
</dbReference>
<name>A0A2Z3HZ95_9CAUL</name>
<accession>A0A2Z3HZ95</accession>
<protein>
    <submittedName>
        <fullName evidence="2">Alpha/beta hydrolase</fullName>
    </submittedName>
</protein>
<sequence>MATFTSDGLEIAFDAREPAPGGSWLILVHGFASNRHEGWRRTGWYAALERRGMGFAALDQRGHGDSAKPHDPALYGRAAMARDVLALMDHLGAARADLFGYSMGSRTALEVALTAPDRVSNLILGGVGDALFTPRETASTGAMAAAMRAADPESLTEPMLRSFRQFADEQGEDREALAACTEATNPPLDPAVLATLPMPVRVIAGMQDRLAGDPEALAARFAYGKGVVLPGCDHFSAIPHGLTKAAVFDFLDGLDEEDPWGR</sequence>
<dbReference type="PANTHER" id="PTHR43433">
    <property type="entry name" value="HYDROLASE, ALPHA/BETA FOLD FAMILY PROTEIN"/>
    <property type="match status" value="1"/>
</dbReference>
<feature type="domain" description="AB hydrolase-1" evidence="1">
    <location>
        <begin position="24"/>
        <end position="150"/>
    </location>
</feature>